<dbReference type="Gramene" id="AET2Gv20531700.9">
    <property type="protein sequence ID" value="AET2Gv20531700.9"/>
    <property type="gene ID" value="AET2Gv20531700"/>
</dbReference>
<keyword evidence="3" id="KW-1185">Reference proteome</keyword>
<reference evidence="3" key="2">
    <citation type="journal article" date="2017" name="Nat. Plants">
        <title>The Aegilops tauschii genome reveals multiple impacts of transposons.</title>
        <authorList>
            <person name="Zhao G."/>
            <person name="Zou C."/>
            <person name="Li K."/>
            <person name="Wang K."/>
            <person name="Li T."/>
            <person name="Gao L."/>
            <person name="Zhang X."/>
            <person name="Wang H."/>
            <person name="Yang Z."/>
            <person name="Liu X."/>
            <person name="Jiang W."/>
            <person name="Mao L."/>
            <person name="Kong X."/>
            <person name="Jiao Y."/>
            <person name="Jia J."/>
        </authorList>
    </citation>
    <scope>NUCLEOTIDE SEQUENCE [LARGE SCALE GENOMIC DNA]</scope>
    <source>
        <strain evidence="3">cv. AL8/78</strain>
    </source>
</reference>
<evidence type="ECO:0000313" key="3">
    <source>
        <dbReference type="Proteomes" id="UP000015105"/>
    </source>
</evidence>
<evidence type="ECO:0000256" key="1">
    <source>
        <dbReference type="SAM" id="SignalP"/>
    </source>
</evidence>
<protein>
    <submittedName>
        <fullName evidence="2">Uncharacterized protein</fullName>
    </submittedName>
</protein>
<dbReference type="Proteomes" id="UP000015105">
    <property type="component" value="Chromosome 2D"/>
</dbReference>
<reference evidence="3" key="1">
    <citation type="journal article" date="2014" name="Science">
        <title>Ancient hybridizations among the ancestral genomes of bread wheat.</title>
        <authorList>
            <consortium name="International Wheat Genome Sequencing Consortium,"/>
            <person name="Marcussen T."/>
            <person name="Sandve S.R."/>
            <person name="Heier L."/>
            <person name="Spannagl M."/>
            <person name="Pfeifer M."/>
            <person name="Jakobsen K.S."/>
            <person name="Wulff B.B."/>
            <person name="Steuernagel B."/>
            <person name="Mayer K.F."/>
            <person name="Olsen O.A."/>
        </authorList>
    </citation>
    <scope>NUCLEOTIDE SEQUENCE [LARGE SCALE GENOMIC DNA]</scope>
    <source>
        <strain evidence="3">cv. AL8/78</strain>
    </source>
</reference>
<name>A0A453BJG0_AEGTS</name>
<proteinExistence type="predicted"/>
<keyword evidence="1" id="KW-0732">Signal</keyword>
<accession>A0A453BJG0</accession>
<dbReference type="AlphaFoldDB" id="A0A453BJG0"/>
<dbReference type="EnsemblPlants" id="AET2Gv20531700.9">
    <property type="protein sequence ID" value="AET2Gv20531700.9"/>
    <property type="gene ID" value="AET2Gv20531700"/>
</dbReference>
<sequence>MHLCRAIVITLILTCTLGHLCDIFSLEGGGWTKKAAELMLSGDKLKMELIFCQPDYPSTLCLVLLEPVTLVDLT</sequence>
<reference evidence="2" key="5">
    <citation type="journal article" date="2021" name="G3 (Bethesda)">
        <title>Aegilops tauschii genome assembly Aet v5.0 features greater sequence contiguity and improved annotation.</title>
        <authorList>
            <person name="Wang L."/>
            <person name="Zhu T."/>
            <person name="Rodriguez J.C."/>
            <person name="Deal K.R."/>
            <person name="Dubcovsky J."/>
            <person name="McGuire P.E."/>
            <person name="Lux T."/>
            <person name="Spannagl M."/>
            <person name="Mayer K.F.X."/>
            <person name="Baldrich P."/>
            <person name="Meyers B.C."/>
            <person name="Huo N."/>
            <person name="Gu Y.Q."/>
            <person name="Zhou H."/>
            <person name="Devos K.M."/>
            <person name="Bennetzen J.L."/>
            <person name="Unver T."/>
            <person name="Budak H."/>
            <person name="Gulick P.J."/>
            <person name="Galiba G."/>
            <person name="Kalapos B."/>
            <person name="Nelson D.R."/>
            <person name="Li P."/>
            <person name="You F.M."/>
            <person name="Luo M.C."/>
            <person name="Dvorak J."/>
        </authorList>
    </citation>
    <scope>NUCLEOTIDE SEQUENCE [LARGE SCALE GENOMIC DNA]</scope>
    <source>
        <strain evidence="2">cv. AL8/78</strain>
    </source>
</reference>
<organism evidence="2 3">
    <name type="scientific">Aegilops tauschii subsp. strangulata</name>
    <name type="common">Goatgrass</name>
    <dbReference type="NCBI Taxonomy" id="200361"/>
    <lineage>
        <taxon>Eukaryota</taxon>
        <taxon>Viridiplantae</taxon>
        <taxon>Streptophyta</taxon>
        <taxon>Embryophyta</taxon>
        <taxon>Tracheophyta</taxon>
        <taxon>Spermatophyta</taxon>
        <taxon>Magnoliopsida</taxon>
        <taxon>Liliopsida</taxon>
        <taxon>Poales</taxon>
        <taxon>Poaceae</taxon>
        <taxon>BOP clade</taxon>
        <taxon>Pooideae</taxon>
        <taxon>Triticodae</taxon>
        <taxon>Triticeae</taxon>
        <taxon>Triticinae</taxon>
        <taxon>Aegilops</taxon>
    </lineage>
</organism>
<reference evidence="2" key="4">
    <citation type="submission" date="2019-03" db="UniProtKB">
        <authorList>
            <consortium name="EnsemblPlants"/>
        </authorList>
    </citation>
    <scope>IDENTIFICATION</scope>
</reference>
<reference evidence="2" key="3">
    <citation type="journal article" date="2017" name="Nature">
        <title>Genome sequence of the progenitor of the wheat D genome Aegilops tauschii.</title>
        <authorList>
            <person name="Luo M.C."/>
            <person name="Gu Y.Q."/>
            <person name="Puiu D."/>
            <person name="Wang H."/>
            <person name="Twardziok S.O."/>
            <person name="Deal K.R."/>
            <person name="Huo N."/>
            <person name="Zhu T."/>
            <person name="Wang L."/>
            <person name="Wang Y."/>
            <person name="McGuire P.E."/>
            <person name="Liu S."/>
            <person name="Long H."/>
            <person name="Ramasamy R.K."/>
            <person name="Rodriguez J.C."/>
            <person name="Van S.L."/>
            <person name="Yuan L."/>
            <person name="Wang Z."/>
            <person name="Xia Z."/>
            <person name="Xiao L."/>
            <person name="Anderson O.D."/>
            <person name="Ouyang S."/>
            <person name="Liang Y."/>
            <person name="Zimin A.V."/>
            <person name="Pertea G."/>
            <person name="Qi P."/>
            <person name="Bennetzen J.L."/>
            <person name="Dai X."/>
            <person name="Dawson M.W."/>
            <person name="Muller H.G."/>
            <person name="Kugler K."/>
            <person name="Rivarola-Duarte L."/>
            <person name="Spannagl M."/>
            <person name="Mayer K.F.X."/>
            <person name="Lu F.H."/>
            <person name="Bevan M.W."/>
            <person name="Leroy P."/>
            <person name="Li P."/>
            <person name="You F.M."/>
            <person name="Sun Q."/>
            <person name="Liu Z."/>
            <person name="Lyons E."/>
            <person name="Wicker T."/>
            <person name="Salzberg S.L."/>
            <person name="Devos K.M."/>
            <person name="Dvorak J."/>
        </authorList>
    </citation>
    <scope>NUCLEOTIDE SEQUENCE [LARGE SCALE GENOMIC DNA]</scope>
    <source>
        <strain evidence="2">cv. AL8/78</strain>
    </source>
</reference>
<feature type="signal peptide" evidence="1">
    <location>
        <begin position="1"/>
        <end position="18"/>
    </location>
</feature>
<feature type="chain" id="PRO_5019516828" evidence="1">
    <location>
        <begin position="19"/>
        <end position="74"/>
    </location>
</feature>
<evidence type="ECO:0000313" key="2">
    <source>
        <dbReference type="EnsemblPlants" id="AET2Gv20531700.9"/>
    </source>
</evidence>